<dbReference type="SUPFAM" id="SSF46689">
    <property type="entry name" value="Homeodomain-like"/>
    <property type="match status" value="1"/>
</dbReference>
<feature type="domain" description="Myb-like" evidence="4">
    <location>
        <begin position="114"/>
        <end position="163"/>
    </location>
</feature>
<dbReference type="InterPro" id="IPR001005">
    <property type="entry name" value="SANT/Myb"/>
</dbReference>
<evidence type="ECO:0000256" key="1">
    <source>
        <dbReference type="ARBA" id="ARBA00004123"/>
    </source>
</evidence>
<protein>
    <submittedName>
        <fullName evidence="6">Transcription factor MYB29</fullName>
    </submittedName>
</protein>
<dbReference type="SMART" id="SM00717">
    <property type="entry name" value="SANT"/>
    <property type="match status" value="2"/>
</dbReference>
<gene>
    <name evidence="6" type="primary">MYB29_1</name>
    <name evidence="6" type="ORF">CK203_024461</name>
</gene>
<dbReference type="PANTHER" id="PTHR10641:SF1103">
    <property type="entry name" value="TRANSCRIPTION FACTOR MYB72"/>
    <property type="match status" value="1"/>
</dbReference>
<evidence type="ECO:0000313" key="7">
    <source>
        <dbReference type="Proteomes" id="UP000288805"/>
    </source>
</evidence>
<reference evidence="6 7" key="1">
    <citation type="journal article" date="2018" name="PLoS Genet.">
        <title>Population sequencing reveals clonal diversity and ancestral inbreeding in the grapevine cultivar Chardonnay.</title>
        <authorList>
            <person name="Roach M.J."/>
            <person name="Johnson D.L."/>
            <person name="Bohlmann J."/>
            <person name="van Vuuren H.J."/>
            <person name="Jones S.J."/>
            <person name="Pretorius I.S."/>
            <person name="Schmidt S.A."/>
            <person name="Borneman A.R."/>
        </authorList>
    </citation>
    <scope>NUCLEOTIDE SEQUENCE [LARGE SCALE GENOMIC DNA]</scope>
    <source>
        <strain evidence="7">cv. Chardonnay</strain>
        <tissue evidence="6">Leaf</tissue>
    </source>
</reference>
<proteinExistence type="predicted"/>
<evidence type="ECO:0000256" key="3">
    <source>
        <dbReference type="ARBA" id="ARBA00023242"/>
    </source>
</evidence>
<organism evidence="6 7">
    <name type="scientific">Vitis vinifera</name>
    <name type="common">Grape</name>
    <dbReference type="NCBI Taxonomy" id="29760"/>
    <lineage>
        <taxon>Eukaryota</taxon>
        <taxon>Viridiplantae</taxon>
        <taxon>Streptophyta</taxon>
        <taxon>Embryophyta</taxon>
        <taxon>Tracheophyta</taxon>
        <taxon>Spermatophyta</taxon>
        <taxon>Magnoliopsida</taxon>
        <taxon>eudicotyledons</taxon>
        <taxon>Gunneridae</taxon>
        <taxon>Pentapetalae</taxon>
        <taxon>rosids</taxon>
        <taxon>Vitales</taxon>
        <taxon>Vitaceae</taxon>
        <taxon>Viteae</taxon>
        <taxon>Vitis</taxon>
    </lineage>
</organism>
<dbReference type="AlphaFoldDB" id="A0A438IYC0"/>
<evidence type="ECO:0000259" key="5">
    <source>
        <dbReference type="PROSITE" id="PS51294"/>
    </source>
</evidence>
<dbReference type="PROSITE" id="PS50090">
    <property type="entry name" value="MYB_LIKE"/>
    <property type="match status" value="2"/>
</dbReference>
<dbReference type="Pfam" id="PF13921">
    <property type="entry name" value="Myb_DNA-bind_6"/>
    <property type="match status" value="1"/>
</dbReference>
<dbReference type="Proteomes" id="UP000288805">
    <property type="component" value="Unassembled WGS sequence"/>
</dbReference>
<dbReference type="EMBL" id="QGNW01000074">
    <property type="protein sequence ID" value="RVX01690.1"/>
    <property type="molecule type" value="Genomic_DNA"/>
</dbReference>
<evidence type="ECO:0000259" key="4">
    <source>
        <dbReference type="PROSITE" id="PS50090"/>
    </source>
</evidence>
<dbReference type="PANTHER" id="PTHR10641">
    <property type="entry name" value="MYB FAMILY TRANSCRIPTION FACTOR"/>
    <property type="match status" value="1"/>
</dbReference>
<dbReference type="PROSITE" id="PS51294">
    <property type="entry name" value="HTH_MYB"/>
    <property type="match status" value="2"/>
</dbReference>
<dbReference type="GO" id="GO:0005634">
    <property type="term" value="C:nucleus"/>
    <property type="evidence" value="ECO:0007669"/>
    <property type="project" value="UniProtKB-SubCell"/>
</dbReference>
<accession>A0A438IYC0</accession>
<comment type="caution">
    <text evidence="6">The sequence shown here is derived from an EMBL/GenBank/DDBJ whole genome shotgun (WGS) entry which is preliminary data.</text>
</comment>
<evidence type="ECO:0000256" key="2">
    <source>
        <dbReference type="ARBA" id="ARBA00023125"/>
    </source>
</evidence>
<dbReference type="InterPro" id="IPR009057">
    <property type="entry name" value="Homeodomain-like_sf"/>
</dbReference>
<dbReference type="InterPro" id="IPR017930">
    <property type="entry name" value="Myb_dom"/>
</dbReference>
<dbReference type="Gene3D" id="1.10.10.60">
    <property type="entry name" value="Homeodomain-like"/>
    <property type="match status" value="2"/>
</dbReference>
<feature type="domain" description="HTH myb-type" evidence="5">
    <location>
        <begin position="61"/>
        <end position="117"/>
    </location>
</feature>
<keyword evidence="2" id="KW-0238">DNA-binding</keyword>
<feature type="domain" description="HTH myb-type" evidence="5">
    <location>
        <begin position="118"/>
        <end position="167"/>
    </location>
</feature>
<dbReference type="InterPro" id="IPR015495">
    <property type="entry name" value="Myb_TF_plants"/>
</dbReference>
<dbReference type="GO" id="GO:0003677">
    <property type="term" value="F:DNA binding"/>
    <property type="evidence" value="ECO:0007669"/>
    <property type="project" value="UniProtKB-KW"/>
</dbReference>
<feature type="domain" description="Myb-like" evidence="4">
    <location>
        <begin position="61"/>
        <end position="113"/>
    </location>
</feature>
<comment type="subcellular location">
    <subcellularLocation>
        <location evidence="1">Nucleus</location>
    </subcellularLocation>
</comment>
<dbReference type="CDD" id="cd00167">
    <property type="entry name" value="SANT"/>
    <property type="match status" value="2"/>
</dbReference>
<evidence type="ECO:0000313" key="6">
    <source>
        <dbReference type="EMBL" id="RVX01690.1"/>
    </source>
</evidence>
<name>A0A438IYC0_VITVI</name>
<keyword evidence="3" id="KW-0539">Nucleus</keyword>
<sequence>MRDKKLTVVIRGKLPSSKELLGFKLYFPSHESARSPSDSFRCSNSLSLSISLLKRKPVMARPRPKRRVWTQEEDKKLKHLKTEYPNLSWRKIVQLGKLDRDEKSCSHRWRNYLHPDINKGEFSQEEDELIIFLKGADVRWASMPKYVPRRSANAIKNRWNNHLKKKNATIDDLAYLIPNLDPNAIRLIAGPNS</sequence>